<sequence>MDNYYYELEELLDHNPNSIRDWIKSTSGIKLSELKVKDLVFHNDLPIRTGNGVYIFKENNIPLYVGNCVARNFVERIPAHFDVRQNGWFNSLLVTLIKRTFNRKLKEDKTDINLTQSAKLAFENLDLVLINFSVYDKLAINRLEDYLRITLKPLNGFKHKKLNQENITIREYLEYNKIQNL</sequence>
<protein>
    <submittedName>
        <fullName evidence="1">Uncharacterized protein</fullName>
    </submittedName>
</protein>
<dbReference type="Proteomes" id="UP000029226">
    <property type="component" value="Unassembled WGS sequence"/>
</dbReference>
<name>A0A090QC12_NONUL</name>
<comment type="caution">
    <text evidence="1">The sequence shown here is derived from an EMBL/GenBank/DDBJ whole genome shotgun (WGS) entry which is preliminary data.</text>
</comment>
<accession>A0A090QC12</accession>
<dbReference type="AlphaFoldDB" id="A0A090QC12"/>
<proteinExistence type="predicted"/>
<dbReference type="EMBL" id="BBMM01000003">
    <property type="protein sequence ID" value="GAK99762.1"/>
    <property type="molecule type" value="Genomic_DNA"/>
</dbReference>
<gene>
    <name evidence="1" type="ORF">JCM19314_947</name>
</gene>
<organism evidence="1 2">
    <name type="scientific">Nonlabens ulvanivorans</name>
    <name type="common">Persicivirga ulvanivorans</name>
    <dbReference type="NCBI Taxonomy" id="906888"/>
    <lineage>
        <taxon>Bacteria</taxon>
        <taxon>Pseudomonadati</taxon>
        <taxon>Bacteroidota</taxon>
        <taxon>Flavobacteriia</taxon>
        <taxon>Flavobacteriales</taxon>
        <taxon>Flavobacteriaceae</taxon>
        <taxon>Nonlabens</taxon>
    </lineage>
</organism>
<evidence type="ECO:0000313" key="1">
    <source>
        <dbReference type="EMBL" id="GAK99762.1"/>
    </source>
</evidence>
<reference evidence="1 2" key="1">
    <citation type="journal article" date="2014" name="Genome Announc.">
        <title>Draft Genome Sequences of Marine Flavobacterium Nonlabens Strains NR17, NR24, NR27, NR32, NR33, and Ara13.</title>
        <authorList>
            <person name="Nakanishi M."/>
            <person name="Meirelles P."/>
            <person name="Suzuki R."/>
            <person name="Takatani N."/>
            <person name="Mino S."/>
            <person name="Suda W."/>
            <person name="Oshima K."/>
            <person name="Hattori M."/>
            <person name="Ohkuma M."/>
            <person name="Hosokawa M."/>
            <person name="Miyashita K."/>
            <person name="Thompson F.L."/>
            <person name="Niwa A."/>
            <person name="Sawabe T."/>
            <person name="Sawabe T."/>
        </authorList>
    </citation>
    <scope>NUCLEOTIDE SEQUENCE [LARGE SCALE GENOMIC DNA]</scope>
    <source>
        <strain evidence="2">JCM19314</strain>
    </source>
</reference>
<evidence type="ECO:0000313" key="2">
    <source>
        <dbReference type="Proteomes" id="UP000029226"/>
    </source>
</evidence>